<evidence type="ECO:0000313" key="1">
    <source>
        <dbReference type="EMBL" id="RDB18232.1"/>
    </source>
</evidence>
<keyword evidence="2" id="KW-1185">Reference proteome</keyword>
<gene>
    <name evidence="1" type="ORF">Hypma_000620</name>
</gene>
<name>A0A369JA72_HYPMA</name>
<reference evidence="1" key="1">
    <citation type="submission" date="2018-04" db="EMBL/GenBank/DDBJ databases">
        <title>Whole genome sequencing of Hypsizygus marmoreus.</title>
        <authorList>
            <person name="Choi I.-G."/>
            <person name="Min B."/>
            <person name="Kim J.-G."/>
            <person name="Kim S."/>
            <person name="Oh Y.-L."/>
            <person name="Kong W.-S."/>
            <person name="Park H."/>
            <person name="Jeong J."/>
            <person name="Song E.-S."/>
        </authorList>
    </citation>
    <scope>NUCLEOTIDE SEQUENCE [LARGE SCALE GENOMIC DNA]</scope>
    <source>
        <strain evidence="1">51987-8</strain>
    </source>
</reference>
<dbReference type="Proteomes" id="UP000076154">
    <property type="component" value="Unassembled WGS sequence"/>
</dbReference>
<dbReference type="InParanoid" id="A0A369JA72"/>
<organism evidence="1 2">
    <name type="scientific">Hypsizygus marmoreus</name>
    <name type="common">White beech mushroom</name>
    <name type="synonym">Agaricus marmoreus</name>
    <dbReference type="NCBI Taxonomy" id="39966"/>
    <lineage>
        <taxon>Eukaryota</taxon>
        <taxon>Fungi</taxon>
        <taxon>Dikarya</taxon>
        <taxon>Basidiomycota</taxon>
        <taxon>Agaricomycotina</taxon>
        <taxon>Agaricomycetes</taxon>
        <taxon>Agaricomycetidae</taxon>
        <taxon>Agaricales</taxon>
        <taxon>Tricholomatineae</taxon>
        <taxon>Lyophyllaceae</taxon>
        <taxon>Hypsizygus</taxon>
    </lineage>
</organism>
<dbReference type="AlphaFoldDB" id="A0A369JA72"/>
<dbReference type="EMBL" id="LUEZ02000106">
    <property type="protein sequence ID" value="RDB18232.1"/>
    <property type="molecule type" value="Genomic_DNA"/>
</dbReference>
<sequence>MIDVHVFILSSFVLTHGFTRRIAGYAGTKVTGNIWRGDYDIDDILCESVNGVVHFSVCDLTSEENAEIALKMSCISGLSSRGTRAERTVGTCLRVEGEPNFASFRNAPPQKEGQVYWGGD</sequence>
<accession>A0A369JA72</accession>
<protein>
    <submittedName>
        <fullName evidence="1">Uncharacterized protein</fullName>
    </submittedName>
</protein>
<evidence type="ECO:0000313" key="2">
    <source>
        <dbReference type="Proteomes" id="UP000076154"/>
    </source>
</evidence>
<comment type="caution">
    <text evidence="1">The sequence shown here is derived from an EMBL/GenBank/DDBJ whole genome shotgun (WGS) entry which is preliminary data.</text>
</comment>
<proteinExistence type="predicted"/>